<dbReference type="RefSeq" id="WP_184340215.1">
    <property type="nucleotide sequence ID" value="NZ_JACHIG010000005.1"/>
</dbReference>
<keyword evidence="1" id="KW-0472">Membrane</keyword>
<keyword evidence="1" id="KW-0812">Transmembrane</keyword>
<sequence length="173" mass="19451">MTHQHFRAPWGRTLLIVSMFITLLMGGVACMLLLGRQLPDFISLPVRADGFGIVTSAVLLIPLGALPFVIRGYVLTKDGILIRRLWWNTVLPFADMLSVEVEPHALSHSFRTCGNGGLYSFTGFYWNRQLGHFRAYVTDLNRTVVVRLRNRTAVLSPDDPEAFVRAVSDRLHA</sequence>
<reference evidence="3 4" key="1">
    <citation type="submission" date="2020-08" db="EMBL/GenBank/DDBJ databases">
        <title>Genomic Encyclopedia of Type Strains, Phase IV (KMG-IV): sequencing the most valuable type-strain genomes for metagenomic binning, comparative biology and taxonomic classification.</title>
        <authorList>
            <person name="Goeker M."/>
        </authorList>
    </citation>
    <scope>NUCLEOTIDE SEQUENCE [LARGE SCALE GENOMIC DNA]</scope>
    <source>
        <strain evidence="3 4">DSM 12252</strain>
    </source>
</reference>
<organism evidence="3 4">
    <name type="scientific">Prosthecobacter vanneervenii</name>
    <dbReference type="NCBI Taxonomy" id="48466"/>
    <lineage>
        <taxon>Bacteria</taxon>
        <taxon>Pseudomonadati</taxon>
        <taxon>Verrucomicrobiota</taxon>
        <taxon>Verrucomicrobiia</taxon>
        <taxon>Verrucomicrobiales</taxon>
        <taxon>Verrucomicrobiaceae</taxon>
        <taxon>Prosthecobacter</taxon>
    </lineage>
</organism>
<dbReference type="AlphaFoldDB" id="A0A7W8DKR2"/>
<accession>A0A7W8DKR2</accession>
<evidence type="ECO:0000313" key="3">
    <source>
        <dbReference type="EMBL" id="MBB5033305.1"/>
    </source>
</evidence>
<comment type="caution">
    <text evidence="3">The sequence shown here is derived from an EMBL/GenBank/DDBJ whole genome shotgun (WGS) entry which is preliminary data.</text>
</comment>
<proteinExistence type="predicted"/>
<dbReference type="InterPro" id="IPR027783">
    <property type="entry name" value="Bacterial_PH-related"/>
</dbReference>
<dbReference type="Proteomes" id="UP000590740">
    <property type="component" value="Unassembled WGS sequence"/>
</dbReference>
<evidence type="ECO:0000313" key="4">
    <source>
        <dbReference type="Proteomes" id="UP000590740"/>
    </source>
</evidence>
<dbReference type="EMBL" id="JACHIG010000005">
    <property type="protein sequence ID" value="MBB5033305.1"/>
    <property type="molecule type" value="Genomic_DNA"/>
</dbReference>
<dbReference type="PROSITE" id="PS51257">
    <property type="entry name" value="PROKAR_LIPOPROTEIN"/>
    <property type="match status" value="1"/>
</dbReference>
<keyword evidence="4" id="KW-1185">Reference proteome</keyword>
<dbReference type="Pfam" id="PF10882">
    <property type="entry name" value="bPH_5"/>
    <property type="match status" value="1"/>
</dbReference>
<feature type="domain" description="Bacterial Pleckstrin homology" evidence="2">
    <location>
        <begin position="72"/>
        <end position="170"/>
    </location>
</feature>
<evidence type="ECO:0000259" key="2">
    <source>
        <dbReference type="Pfam" id="PF10882"/>
    </source>
</evidence>
<protein>
    <recommendedName>
        <fullName evidence="2">Bacterial Pleckstrin homology domain-containing protein</fullName>
    </recommendedName>
</protein>
<evidence type="ECO:0000256" key="1">
    <source>
        <dbReference type="SAM" id="Phobius"/>
    </source>
</evidence>
<feature type="transmembrane region" description="Helical" evidence="1">
    <location>
        <begin position="12"/>
        <end position="34"/>
    </location>
</feature>
<name>A0A7W8DKR2_9BACT</name>
<gene>
    <name evidence="3" type="ORF">HNQ65_002888</name>
</gene>
<keyword evidence="1" id="KW-1133">Transmembrane helix</keyword>
<feature type="transmembrane region" description="Helical" evidence="1">
    <location>
        <begin position="54"/>
        <end position="74"/>
    </location>
</feature>